<dbReference type="SUPFAM" id="SSF53756">
    <property type="entry name" value="UDP-Glycosyltransferase/glycogen phosphorylase"/>
    <property type="match status" value="1"/>
</dbReference>
<dbReference type="InterPro" id="IPR002213">
    <property type="entry name" value="UDP_glucos_trans"/>
</dbReference>
<evidence type="ECO:0000313" key="3">
    <source>
        <dbReference type="Proteomes" id="UP000827133"/>
    </source>
</evidence>
<dbReference type="PANTHER" id="PTHR48050">
    <property type="entry name" value="STEROL 3-BETA-GLUCOSYLTRANSFERASE"/>
    <property type="match status" value="1"/>
</dbReference>
<dbReference type="EMBL" id="JAHBCI010000005">
    <property type="protein sequence ID" value="KAG9501848.1"/>
    <property type="molecule type" value="Genomic_DNA"/>
</dbReference>
<protein>
    <submittedName>
        <fullName evidence="2">Uncharacterized protein</fullName>
    </submittedName>
</protein>
<dbReference type="InterPro" id="IPR050426">
    <property type="entry name" value="Glycosyltransferase_28"/>
</dbReference>
<dbReference type="KEGG" id="fmu:J7337_007544"/>
<name>A0A9P8IQV0_9HYPO</name>
<keyword evidence="1" id="KW-0808">Transferase</keyword>
<sequence length="244" mass="26532">MIPVEVLPPNVTCAGPIILSGPPADQQDPGTAAWLKKAPTVLINLGSNLAVGHEEYENARVANAWQYDESRAGVMATSIAALLSTTDYQVLWKFNKLGDFSDELLVNLKPYLDNERLKMPSWLMADPASLLETGNIVTSVHHGGSNCYHEALAAGVTQVVLPLWADLYNYAALAETRGIGVWGCKDSTPNWTSECLLDAFMKGIDGCGESFLQRRAKWLGDRIKAGKKGRDVAADEIAKLAYVR</sequence>
<proteinExistence type="predicted"/>
<dbReference type="GO" id="GO:0008194">
    <property type="term" value="F:UDP-glycosyltransferase activity"/>
    <property type="evidence" value="ECO:0007669"/>
    <property type="project" value="InterPro"/>
</dbReference>
<dbReference type="RefSeq" id="XP_044680848.1">
    <property type="nucleotide sequence ID" value="XM_044825191.1"/>
</dbReference>
<keyword evidence="3" id="KW-1185">Reference proteome</keyword>
<dbReference type="PANTHER" id="PTHR48050:SF13">
    <property type="entry name" value="STEROL 3-BETA-GLUCOSYLTRANSFERASE UGT80A2"/>
    <property type="match status" value="1"/>
</dbReference>
<accession>A0A9P8IQV0</accession>
<dbReference type="Gene3D" id="3.40.50.2000">
    <property type="entry name" value="Glycogen Phosphorylase B"/>
    <property type="match status" value="1"/>
</dbReference>
<dbReference type="Pfam" id="PF00201">
    <property type="entry name" value="UDPGT"/>
    <property type="match status" value="1"/>
</dbReference>
<dbReference type="GeneID" id="68315400"/>
<comment type="caution">
    <text evidence="2">The sequence shown here is derived from an EMBL/GenBank/DDBJ whole genome shotgun (WGS) entry which is preliminary data.</text>
</comment>
<evidence type="ECO:0000256" key="1">
    <source>
        <dbReference type="ARBA" id="ARBA00022679"/>
    </source>
</evidence>
<dbReference type="AlphaFoldDB" id="A0A9P8IQV0"/>
<reference evidence="2" key="1">
    <citation type="journal article" date="2021" name="Mol. Plant Microbe Interact.">
        <title>Telomere to telomere genome assembly of Fusarium musae F31, causal agent of crown rot disease of banana.</title>
        <authorList>
            <person name="Degradi L."/>
            <person name="Tava V."/>
            <person name="Kunova A."/>
            <person name="Cortesi P."/>
            <person name="Saracchi M."/>
            <person name="Pasquali M."/>
        </authorList>
    </citation>
    <scope>NUCLEOTIDE SEQUENCE</scope>
    <source>
        <strain evidence="2">F31</strain>
    </source>
</reference>
<dbReference type="Proteomes" id="UP000827133">
    <property type="component" value="Unassembled WGS sequence"/>
</dbReference>
<evidence type="ECO:0000313" key="2">
    <source>
        <dbReference type="EMBL" id="KAG9501848.1"/>
    </source>
</evidence>
<gene>
    <name evidence="2" type="ORF">J7337_007544</name>
</gene>
<organism evidence="2 3">
    <name type="scientific">Fusarium musae</name>
    <dbReference type="NCBI Taxonomy" id="1042133"/>
    <lineage>
        <taxon>Eukaryota</taxon>
        <taxon>Fungi</taxon>
        <taxon>Dikarya</taxon>
        <taxon>Ascomycota</taxon>
        <taxon>Pezizomycotina</taxon>
        <taxon>Sordariomycetes</taxon>
        <taxon>Hypocreomycetidae</taxon>
        <taxon>Hypocreales</taxon>
        <taxon>Nectriaceae</taxon>
        <taxon>Fusarium</taxon>
    </lineage>
</organism>